<sequence>GYDKSTRTPSVRTLLQVLEGTATSGQKRTNISLKDNPCACFSPLREEYHLPGCLGQWHPAQRPRWNGQPANPSHIWSGRIHPASF</sequence>
<accession>A0A803XWS9</accession>
<reference evidence="2" key="2">
    <citation type="submission" date="2025-08" db="UniProtKB">
        <authorList>
            <consortium name="Ensembl"/>
        </authorList>
    </citation>
    <scope>IDENTIFICATION</scope>
</reference>
<evidence type="ECO:0000256" key="1">
    <source>
        <dbReference type="SAM" id="MobiDB-lite"/>
    </source>
</evidence>
<organism evidence="2 3">
    <name type="scientific">Meleagris gallopavo</name>
    <name type="common">Wild turkey</name>
    <dbReference type="NCBI Taxonomy" id="9103"/>
    <lineage>
        <taxon>Eukaryota</taxon>
        <taxon>Metazoa</taxon>
        <taxon>Chordata</taxon>
        <taxon>Craniata</taxon>
        <taxon>Vertebrata</taxon>
        <taxon>Euteleostomi</taxon>
        <taxon>Archelosauria</taxon>
        <taxon>Archosauria</taxon>
        <taxon>Dinosauria</taxon>
        <taxon>Saurischia</taxon>
        <taxon>Theropoda</taxon>
        <taxon>Coelurosauria</taxon>
        <taxon>Aves</taxon>
        <taxon>Neognathae</taxon>
        <taxon>Galloanserae</taxon>
        <taxon>Galliformes</taxon>
        <taxon>Phasianidae</taxon>
        <taxon>Meleagridinae</taxon>
        <taxon>Meleagris</taxon>
    </lineage>
</organism>
<proteinExistence type="predicted"/>
<protein>
    <submittedName>
        <fullName evidence="2">Uncharacterized protein</fullName>
    </submittedName>
</protein>
<dbReference type="Proteomes" id="UP000001645">
    <property type="component" value="Chromosome 29"/>
</dbReference>
<feature type="region of interest" description="Disordered" evidence="1">
    <location>
        <begin position="64"/>
        <end position="85"/>
    </location>
</feature>
<keyword evidence="3" id="KW-1185">Reference proteome</keyword>
<evidence type="ECO:0000313" key="3">
    <source>
        <dbReference type="Proteomes" id="UP000001645"/>
    </source>
</evidence>
<evidence type="ECO:0000313" key="2">
    <source>
        <dbReference type="Ensembl" id="ENSMGAP00000023975.1"/>
    </source>
</evidence>
<dbReference type="Ensembl" id="ENSMGAT00000032393.1">
    <property type="protein sequence ID" value="ENSMGAP00000023975.1"/>
    <property type="gene ID" value="ENSMGAG00000022034.1"/>
</dbReference>
<dbReference type="InParanoid" id="A0A803XWS9"/>
<dbReference type="AlphaFoldDB" id="A0A803XWS9"/>
<reference evidence="2 3" key="1">
    <citation type="journal article" date="2010" name="PLoS Biol.">
        <title>Multi-platform next-generation sequencing of the domestic turkey (Meleagris gallopavo): genome assembly and analysis.</title>
        <authorList>
            <person name="Dalloul R.A."/>
            <person name="Long J.A."/>
            <person name="Zimin A.V."/>
            <person name="Aslam L."/>
            <person name="Beal K."/>
            <person name="Blomberg L.A."/>
            <person name="Bouffard P."/>
            <person name="Burt D.W."/>
            <person name="Crasta O."/>
            <person name="Crooijmans R.P."/>
            <person name="Cooper K."/>
            <person name="Coulombe R.A."/>
            <person name="De S."/>
            <person name="Delany M.E."/>
            <person name="Dodgson J.B."/>
            <person name="Dong J.J."/>
            <person name="Evans C."/>
            <person name="Frederickson K.M."/>
            <person name="Flicek P."/>
            <person name="Florea L."/>
            <person name="Folkerts O."/>
            <person name="Groenen M.A."/>
            <person name="Harkins T.T."/>
            <person name="Herrero J."/>
            <person name="Hoffmann S."/>
            <person name="Megens H.J."/>
            <person name="Jiang A."/>
            <person name="de Jong P."/>
            <person name="Kaiser P."/>
            <person name="Kim H."/>
            <person name="Kim K.W."/>
            <person name="Kim S."/>
            <person name="Langenberger D."/>
            <person name="Lee M.K."/>
            <person name="Lee T."/>
            <person name="Mane S."/>
            <person name="Marcais G."/>
            <person name="Marz M."/>
            <person name="McElroy A.P."/>
            <person name="Modise T."/>
            <person name="Nefedov M."/>
            <person name="Notredame C."/>
            <person name="Paton I.R."/>
            <person name="Payne W.S."/>
            <person name="Pertea G."/>
            <person name="Prickett D."/>
            <person name="Puiu D."/>
            <person name="Qioa D."/>
            <person name="Raineri E."/>
            <person name="Ruffier M."/>
            <person name="Salzberg S.L."/>
            <person name="Schatz M.C."/>
            <person name="Scheuring C."/>
            <person name="Schmidt C.J."/>
            <person name="Schroeder S."/>
            <person name="Searle S.M."/>
            <person name="Smith E.J."/>
            <person name="Smith J."/>
            <person name="Sonstegard T.S."/>
            <person name="Stadler P.F."/>
            <person name="Tafer H."/>
            <person name="Tu Z.J."/>
            <person name="Van Tassell C.P."/>
            <person name="Vilella A.J."/>
            <person name="Williams K.P."/>
            <person name="Yorke J.A."/>
            <person name="Zhang L."/>
            <person name="Zhang H.B."/>
            <person name="Zhang X."/>
            <person name="Zhang Y."/>
            <person name="Reed K.M."/>
        </authorList>
    </citation>
    <scope>NUCLEOTIDE SEQUENCE [LARGE SCALE GENOMIC DNA]</scope>
</reference>
<name>A0A803XWS9_MELGA</name>
<reference evidence="2" key="3">
    <citation type="submission" date="2025-09" db="UniProtKB">
        <authorList>
            <consortium name="Ensembl"/>
        </authorList>
    </citation>
    <scope>IDENTIFICATION</scope>
</reference>